<name>A0A6J1DMP1_MOMCH</name>
<dbReference type="SUPFAM" id="SSF56672">
    <property type="entry name" value="DNA/RNA polymerases"/>
    <property type="match status" value="1"/>
</dbReference>
<dbReference type="InterPro" id="IPR043502">
    <property type="entry name" value="DNA/RNA_pol_sf"/>
</dbReference>
<dbReference type="PANTHER" id="PTHR11439">
    <property type="entry name" value="GAG-POL-RELATED RETROTRANSPOSON"/>
    <property type="match status" value="1"/>
</dbReference>
<dbReference type="PANTHER" id="PTHR11439:SF455">
    <property type="entry name" value="RLK (RECEPTOR-LIKE PROTEIN KINASE) 8, PUTATIVE-RELATED"/>
    <property type="match status" value="1"/>
</dbReference>
<sequence length="278" mass="31627">MILSSLVPDSSYITVLKKALATEFQIYDLGALRYFLGLEFKSLPTDLHASGPMFTDASLYRQLVGSLQYLTFTCPDITFSVNRVSQFMQHTIVVHYSAVKRILRYLNGTKDLSILFQNSALTLSAFCDADWARDAIDRRSTTGFVAFLGSSIISWSTKKQHTVSRSSIEAEYRSLATTTADLYWQRQHLCDLYVYLKDPPILWCDNVSAISLASNLVFHARTKHIEIDYHFVREKVVRKDISVRFVSSKDQIADLFTKALSTQAFLSLRSKLMFSVQP</sequence>
<protein>
    <submittedName>
        <fullName evidence="2">Uncharacterized protein LOC111021968</fullName>
    </submittedName>
</protein>
<dbReference type="KEGG" id="mcha:111021968"/>
<evidence type="ECO:0000313" key="2">
    <source>
        <dbReference type="RefSeq" id="XP_022154802.1"/>
    </source>
</evidence>
<dbReference type="Proteomes" id="UP000504603">
    <property type="component" value="Unplaced"/>
</dbReference>
<dbReference type="AlphaFoldDB" id="A0A6J1DMP1"/>
<accession>A0A6J1DMP1</accession>
<dbReference type="OrthoDB" id="418237at2759"/>
<gene>
    <name evidence="2" type="primary">LOC111021968</name>
</gene>
<organism evidence="1 2">
    <name type="scientific">Momordica charantia</name>
    <name type="common">Bitter gourd</name>
    <name type="synonym">Balsam pear</name>
    <dbReference type="NCBI Taxonomy" id="3673"/>
    <lineage>
        <taxon>Eukaryota</taxon>
        <taxon>Viridiplantae</taxon>
        <taxon>Streptophyta</taxon>
        <taxon>Embryophyta</taxon>
        <taxon>Tracheophyta</taxon>
        <taxon>Spermatophyta</taxon>
        <taxon>Magnoliopsida</taxon>
        <taxon>eudicotyledons</taxon>
        <taxon>Gunneridae</taxon>
        <taxon>Pentapetalae</taxon>
        <taxon>rosids</taxon>
        <taxon>fabids</taxon>
        <taxon>Cucurbitales</taxon>
        <taxon>Cucurbitaceae</taxon>
        <taxon>Momordiceae</taxon>
        <taxon>Momordica</taxon>
    </lineage>
</organism>
<keyword evidence="1" id="KW-1185">Reference proteome</keyword>
<reference evidence="2" key="1">
    <citation type="submission" date="2025-08" db="UniProtKB">
        <authorList>
            <consortium name="RefSeq"/>
        </authorList>
    </citation>
    <scope>IDENTIFICATION</scope>
    <source>
        <strain evidence="2">OHB3-1</strain>
    </source>
</reference>
<dbReference type="CDD" id="cd09272">
    <property type="entry name" value="RNase_HI_RT_Ty1"/>
    <property type="match status" value="1"/>
</dbReference>
<dbReference type="GeneID" id="111021968"/>
<evidence type="ECO:0000313" key="1">
    <source>
        <dbReference type="Proteomes" id="UP000504603"/>
    </source>
</evidence>
<proteinExistence type="predicted"/>
<dbReference type="RefSeq" id="XP_022154802.1">
    <property type="nucleotide sequence ID" value="XM_022299110.1"/>
</dbReference>